<name>A0A8T0EHJ3_ARGBR</name>
<accession>A0A8T0EHJ3</accession>
<keyword evidence="4" id="KW-1185">Reference proteome</keyword>
<sequence>MNPNNNFVHSNHIAPRAIEELTNTVTKPSYKNWSRMHRHHWHKRDNFHHSRSKRKDKYPYQFYKKHIRDIREAIKDEVLDEVTNMNNEPTTIQTTEGKLEKSADALEQMQILLKDIDLKISSLSNEMKHDPLDLQKIHTIVPSEIRRRQSKGVQSSLVLQMLTTLKPNTPNEVSRHTKQVHVTPGDPLLEISQILSLLPQNKASMDQPANSTINSVQKYPLSNDALQKGNIDKDYVKNILNMSLQNMDQKQTLDFVTNALLNNNNFIEALTKNISLNQRAAKDVPLKYNSENANSYTGEFIVLILLFIIALVVIIVIAVWHFLGNPWISSNNRGPTSKGKIVITTPTKPEKKKSKNRQGEVSEETESSLEVPHMSLKNMIRKSVVEDEYHAKKEPTRDLIKRAGTEDYISVEGFKKWNNNWNPSHKESKMEPTTRESKVKPANRESKSKPRIPSIANSDSKAPHEKTKQRKRISKVPKTERKESTTSATLDDVESVVSVVGADPDVGLSKDKVFQNRNLNLSAVDLFR</sequence>
<evidence type="ECO:0000256" key="2">
    <source>
        <dbReference type="SAM" id="Phobius"/>
    </source>
</evidence>
<keyword evidence="2" id="KW-0472">Membrane</keyword>
<reference evidence="3" key="1">
    <citation type="journal article" date="2020" name="bioRxiv">
        <title>Chromosome-level reference genome of the European wasp spider Argiope bruennichi: a resource for studies on range expansion and evolutionary adaptation.</title>
        <authorList>
            <person name="Sheffer M.M."/>
            <person name="Hoppe A."/>
            <person name="Krehenwinkel H."/>
            <person name="Uhl G."/>
            <person name="Kuss A.W."/>
            <person name="Jensen L."/>
            <person name="Jensen C."/>
            <person name="Gillespie R.G."/>
            <person name="Hoff K.J."/>
            <person name="Prost S."/>
        </authorList>
    </citation>
    <scope>NUCLEOTIDE SEQUENCE</scope>
</reference>
<reference evidence="3" key="2">
    <citation type="submission" date="2020-06" db="EMBL/GenBank/DDBJ databases">
        <authorList>
            <person name="Sheffer M."/>
        </authorList>
    </citation>
    <scope>NUCLEOTIDE SEQUENCE</scope>
</reference>
<comment type="caution">
    <text evidence="3">The sequence shown here is derived from an EMBL/GenBank/DDBJ whole genome shotgun (WGS) entry which is preliminary data.</text>
</comment>
<feature type="compositionally biased region" description="Basic and acidic residues" evidence="1">
    <location>
        <begin position="424"/>
        <end position="448"/>
    </location>
</feature>
<organism evidence="3 4">
    <name type="scientific">Argiope bruennichi</name>
    <name type="common">Wasp spider</name>
    <name type="synonym">Aranea bruennichi</name>
    <dbReference type="NCBI Taxonomy" id="94029"/>
    <lineage>
        <taxon>Eukaryota</taxon>
        <taxon>Metazoa</taxon>
        <taxon>Ecdysozoa</taxon>
        <taxon>Arthropoda</taxon>
        <taxon>Chelicerata</taxon>
        <taxon>Arachnida</taxon>
        <taxon>Araneae</taxon>
        <taxon>Araneomorphae</taxon>
        <taxon>Entelegynae</taxon>
        <taxon>Araneoidea</taxon>
        <taxon>Araneidae</taxon>
        <taxon>Argiope</taxon>
    </lineage>
</organism>
<evidence type="ECO:0000313" key="3">
    <source>
        <dbReference type="EMBL" id="KAF8773367.1"/>
    </source>
</evidence>
<keyword evidence="2" id="KW-1133">Transmembrane helix</keyword>
<feature type="region of interest" description="Disordered" evidence="1">
    <location>
        <begin position="334"/>
        <end position="373"/>
    </location>
</feature>
<dbReference type="AlphaFoldDB" id="A0A8T0EHJ3"/>
<proteinExistence type="predicted"/>
<keyword evidence="2" id="KW-0812">Transmembrane</keyword>
<gene>
    <name evidence="3" type="ORF">HNY73_016037</name>
</gene>
<dbReference type="Proteomes" id="UP000807504">
    <property type="component" value="Unassembled WGS sequence"/>
</dbReference>
<protein>
    <submittedName>
        <fullName evidence="3">Uncharacterized protein</fullName>
    </submittedName>
</protein>
<evidence type="ECO:0000313" key="4">
    <source>
        <dbReference type="Proteomes" id="UP000807504"/>
    </source>
</evidence>
<evidence type="ECO:0000256" key="1">
    <source>
        <dbReference type="SAM" id="MobiDB-lite"/>
    </source>
</evidence>
<dbReference type="EMBL" id="JABXBU010002227">
    <property type="protein sequence ID" value="KAF8773367.1"/>
    <property type="molecule type" value="Genomic_DNA"/>
</dbReference>
<feature type="region of interest" description="Disordered" evidence="1">
    <location>
        <begin position="416"/>
        <end position="492"/>
    </location>
</feature>
<feature type="transmembrane region" description="Helical" evidence="2">
    <location>
        <begin position="300"/>
        <end position="323"/>
    </location>
</feature>